<dbReference type="InterPro" id="IPR043161">
    <property type="entry name" value="DOCK_C_lobe_A"/>
</dbReference>
<evidence type="ECO:0000256" key="2">
    <source>
        <dbReference type="ARBA" id="ARBA00022490"/>
    </source>
</evidence>
<dbReference type="CDD" id="cd08679">
    <property type="entry name" value="C2_DOCK180_related"/>
    <property type="match status" value="1"/>
</dbReference>
<dbReference type="InterPro" id="IPR026791">
    <property type="entry name" value="DOCK"/>
</dbReference>
<evidence type="ECO:0000313" key="8">
    <source>
        <dbReference type="EMBL" id="WVN84988.1"/>
    </source>
</evidence>
<evidence type="ECO:0000256" key="4">
    <source>
        <dbReference type="PROSITE-ProRule" id="PRU00983"/>
    </source>
</evidence>
<reference evidence="8" key="3">
    <citation type="submission" date="2024-01" db="EMBL/GenBank/DDBJ databases">
        <authorList>
            <person name="Coelho M.A."/>
            <person name="David-Palma M."/>
            <person name="Shea T."/>
            <person name="Sun S."/>
            <person name="Cuomo C.A."/>
            <person name="Heitman J."/>
        </authorList>
    </citation>
    <scope>NUCLEOTIDE SEQUENCE</scope>
    <source>
        <strain evidence="8">CBS 7841</strain>
    </source>
</reference>
<evidence type="ECO:0000256" key="3">
    <source>
        <dbReference type="ARBA" id="ARBA00022553"/>
    </source>
</evidence>
<dbReference type="InterPro" id="IPR027007">
    <property type="entry name" value="C2_DOCK-type_domain"/>
</dbReference>
<keyword evidence="3" id="KW-0597">Phosphoprotein</keyword>
<dbReference type="GO" id="GO:0005737">
    <property type="term" value="C:cytoplasm"/>
    <property type="evidence" value="ECO:0007669"/>
    <property type="project" value="UniProtKB-SubCell"/>
</dbReference>
<dbReference type="InterPro" id="IPR042455">
    <property type="entry name" value="DOCK_N_sub1"/>
</dbReference>
<feature type="domain" description="C2 DOCK-type" evidence="6">
    <location>
        <begin position="755"/>
        <end position="946"/>
    </location>
</feature>
<feature type="domain" description="DOCKER" evidence="7">
    <location>
        <begin position="1644"/>
        <end position="2053"/>
    </location>
</feature>
<keyword evidence="9" id="KW-1185">Reference proteome</keyword>
<dbReference type="PANTHER" id="PTHR45653">
    <property type="entry name" value="DEDICATOR OF CYTOKINESIS"/>
    <property type="match status" value="1"/>
</dbReference>
<dbReference type="GO" id="GO:0007264">
    <property type="term" value="P:small GTPase-mediated signal transduction"/>
    <property type="evidence" value="ECO:0007669"/>
    <property type="project" value="InterPro"/>
</dbReference>
<protein>
    <recommendedName>
        <fullName evidence="10">Cytoplasmic protein</fullName>
    </recommendedName>
</protein>
<comment type="subcellular location">
    <subcellularLocation>
        <location evidence="1">Cytoplasm</location>
    </subcellularLocation>
</comment>
<evidence type="ECO:0000256" key="1">
    <source>
        <dbReference type="ARBA" id="ARBA00004496"/>
    </source>
</evidence>
<reference evidence="8" key="2">
    <citation type="journal article" date="2022" name="Elife">
        <title>Obligate sexual reproduction of a homothallic fungus closely related to the Cryptococcus pathogenic species complex.</title>
        <authorList>
            <person name="Passer A.R."/>
            <person name="Clancey S.A."/>
            <person name="Shea T."/>
            <person name="David-Palma M."/>
            <person name="Averette A.F."/>
            <person name="Boekhout T."/>
            <person name="Porcel B.M."/>
            <person name="Nowrousian M."/>
            <person name="Cuomo C.A."/>
            <person name="Sun S."/>
            <person name="Heitman J."/>
            <person name="Coelho M.A."/>
        </authorList>
    </citation>
    <scope>NUCLEOTIDE SEQUENCE</scope>
    <source>
        <strain evidence="8">CBS 7841</strain>
    </source>
</reference>
<dbReference type="PROSITE" id="PS51650">
    <property type="entry name" value="C2_DOCK"/>
    <property type="match status" value="1"/>
</dbReference>
<dbReference type="Gene3D" id="1.20.1270.350">
    <property type="entry name" value="Dedicator of cytokinesis N-terminal subdomain"/>
    <property type="match status" value="1"/>
</dbReference>
<dbReference type="PANTHER" id="PTHR45653:SF10">
    <property type="entry name" value="MYOBLAST CITY, ISOFORM B"/>
    <property type="match status" value="1"/>
</dbReference>
<dbReference type="InterPro" id="IPR043162">
    <property type="entry name" value="DOCK_C_lobe_C"/>
</dbReference>
<dbReference type="EMBL" id="CP143784">
    <property type="protein sequence ID" value="WVN84988.1"/>
    <property type="molecule type" value="Genomic_DNA"/>
</dbReference>
<evidence type="ECO:0008006" key="10">
    <source>
        <dbReference type="Google" id="ProtNLM"/>
    </source>
</evidence>
<dbReference type="Gene3D" id="1.20.58.740">
    <property type="match status" value="1"/>
</dbReference>
<dbReference type="Pfam" id="PF23554">
    <property type="entry name" value="TPR_DOCK"/>
    <property type="match status" value="1"/>
</dbReference>
<accession>A0AAJ8LX64</accession>
<feature type="compositionally biased region" description="Polar residues" evidence="5">
    <location>
        <begin position="2073"/>
        <end position="2084"/>
    </location>
</feature>
<dbReference type="GeneID" id="91084341"/>
<dbReference type="KEGG" id="cdep:91084341"/>
<dbReference type="RefSeq" id="XP_066065689.1">
    <property type="nucleotide sequence ID" value="XM_066209592.1"/>
</dbReference>
<dbReference type="Pfam" id="PF14429">
    <property type="entry name" value="DOCK-C2"/>
    <property type="match status" value="1"/>
</dbReference>
<proteinExistence type="inferred from homology"/>
<keyword evidence="2" id="KW-0963">Cytoplasm</keyword>
<dbReference type="Pfam" id="PF16172">
    <property type="entry name" value="DOCK_N"/>
    <property type="match status" value="1"/>
</dbReference>
<dbReference type="CDD" id="cd11684">
    <property type="entry name" value="DHR2_DOCK"/>
    <property type="match status" value="1"/>
</dbReference>
<dbReference type="GO" id="GO:0031267">
    <property type="term" value="F:small GTPase binding"/>
    <property type="evidence" value="ECO:0007669"/>
    <property type="project" value="TreeGrafter"/>
</dbReference>
<evidence type="ECO:0000313" key="9">
    <source>
        <dbReference type="Proteomes" id="UP000094043"/>
    </source>
</evidence>
<dbReference type="InterPro" id="IPR032376">
    <property type="entry name" value="DOCK_N"/>
</dbReference>
<sequence>MAFLIQRECVIVNWVLTYYRPTGRWQPLPYIHSGFIIYPFHPETSPLSTPTTTKEALSRIPAVSSHDDLGILPWSNGRPNMEDATMGSEGRRNPYEIPLDVGDEFYAFEEYRCTVEEDGRGDLWYRGFVVQAVPITSLAPAPSSQNSNIYPASFPRPEPSVLTGIFPAAVCYIRPGDVNDNGELSEAYERAVRAAEERYRKLHETIHGAGLPWVGEMDTVEEEDEGETDVISPNTPHNTSTRGVVEVGVLEGRTVDGLVRRRSSRGSISKFNISKSMIHEAQEKDPEEDKEEPPLPKLTAGDSTLAGQQWPLVDEIACAIREWYGKLPTYLANREYRLFATVVQHIDALFLGRRQLLSQMLSADELVRVRRECVSRLVKCNVAQGLDVIVRSLEDGSVVVVDRERAFTGTRWVGGISCYVHQVQLAYIDLIPLDKVFGKMSSHLDPYQYPSSLPFSLAVVNNSIQDNQSTGSHYHLLLDVRAFVANPSAPGETAELYFSLYHKNEAKFITEEYCLILNHFGSPARDAEQRIGRLRTLFADIKKEDFSQDTYLVCKIVRNGAMKMRLDSGVQPTADISKRNSLYGLSEAGNTLKNQFQVASSMNLTDDSFSVTSGFGPEIHRAGITVDTLNDSTTNPSPRTKPRFRRPLGVAVLLLPAMSNLMGDGLDKPNGGVEKSVPIYVPRDEASFSSLHEDVIHNRVKQFTTSPRAESVALSLKTFQGSVPQLVQEHPTLLLDIPITSRLAFSDVILPEQSRNDLYINLVSASFIPITPTTGSMVRKTVLGAHYGEVQISMEVRRMDGTVVPDGIFAGGSGEPAMERWNSMVFYHNEKPVYNEMIRVSLPTHPVDYHLFLTFRSRIKDKHADPSELEKPFAFAYLPLLSPAASIKDGEYELVLYRMEKNYQPLPNIYFDAPFVTKDPDPVLPSSVAKSMAPLKDRVLIRTLLCSTLQTQDSTLQSLFGWQSSAVEGDLEGLREMLRLFGFVSEDEISHFVPKVLDSLFGIMVSNLGEKQDQVDDLIFKSLIKVLAMMSDRRFPNFKQVFDIYIDKIFNFPASSSRLLRSMKSIMSNPNHQDYRSFLKVWHLFFKFMIRSREQNRAKGIGLDATFAHLEADFQKQTRHILEEINKLMQSSDKSLIGTQTLAVQHYADILPDLAHVFKSLEIAEMVIAFADTLSYVKGSIAIYKLLLLLQVIKNVFETSESRSLLVPAIVLAWMINKLQEWHVSPFVQDDDDLKRQEEENIEYCLTLLPALYASYAEISSPKALEVLHRQQSSATSTIWKPTPDIFPTVHPFALISQLPSPSLLERHQHADEDGLPKSGLFNCSLAECAVVIITLIIATPNKNITTWLIETLEIGGTESCGEVFDQTFQFSKSVIRFEAFPKQWLTLRSMCFSGILKLLECIGNIMEGPDFIPPPSAVADINGKVNQKINFDVKLWQGLFELLCELCGSEELALEDQTQQRRRADWIVAGDLRDTGARLLKKMWHAIGWSLDIPGGQTFRLGGYQTKFTNLAEKIIGLCLSSHDGLCETAVDILFSLMYAEFLLDRKQVNIETQIFMTLNRLFTSRTTSSSSDPTMRAYFVAQLRDVFESTPEVNPLFTTKIMSFLSQIEHFIDLLLELREVPSQPLWKDEQSAAIYKLMSFVNHASRRDLYLQYVHKLVEINKEAGDWLGAGLALKLHADVHEWKLGGENWVEAGKWGEIEFSGQSEFARKQMIYYHVLEFLAQAEAYEFSIDICQELTAQHQMLTYDITVLSDLLIHQAKLWKQISKTWRSKPEYFRVAYLGEIPSLDKGKDYIVRAPAGQKYNDFCEALQTKYQQATIHRSKIQPPESIRASNDPVIWVMPVVPEPELSKPVFGENVSENVQNYWKWNGIRCFSSLRPYLKDPGEREAALTWTEKTILFTKAELPGVLNRSEIISVKYEQISPVTMAVMEVEKATKSLKKSCRGRNGQMPESKVLGTAINSAVDSPTSEGIKTYRKARSYLDNHLQDRGQIDQLRRAISDYIHVIQESLEVHKQVCKDIAFHEVLRNYFYKAFPEETAQLPRLLSSADDLISLSNNRDENQKSQKHTRSNPSVTINSHRSSGGKDSPTDNRRLSTISAMSSNDSTKYNFHQFNIGSGYTEDGEHGSLGTETPRGSISTTHRTPSSTIHTVFSPTGSPVRSNSKSGSIRKKEHRQSLNSPLGGGFMNGSVASLGSKAKSMIGLGSKFNVSMAHENGEIEEKPSLPLKERGLRRFGSLIRGK</sequence>
<evidence type="ECO:0000259" key="6">
    <source>
        <dbReference type="PROSITE" id="PS51650"/>
    </source>
</evidence>
<dbReference type="InterPro" id="IPR035892">
    <property type="entry name" value="C2_domain_sf"/>
</dbReference>
<evidence type="ECO:0000259" key="7">
    <source>
        <dbReference type="PROSITE" id="PS51651"/>
    </source>
</evidence>
<evidence type="ECO:0000256" key="5">
    <source>
        <dbReference type="SAM" id="MobiDB-lite"/>
    </source>
</evidence>
<dbReference type="Gene3D" id="1.25.40.410">
    <property type="match status" value="1"/>
</dbReference>
<gene>
    <name evidence="8" type="ORF">L203_100125</name>
</gene>
<comment type="similarity">
    <text evidence="4">Belongs to the DOCK family.</text>
</comment>
<name>A0AAJ8LX64_9TREE</name>
<feature type="compositionally biased region" description="Polar residues" evidence="5">
    <location>
        <begin position="2132"/>
        <end position="2169"/>
    </location>
</feature>
<feature type="region of interest" description="Disordered" evidence="5">
    <location>
        <begin position="276"/>
        <end position="302"/>
    </location>
</feature>
<dbReference type="Gene3D" id="2.60.40.150">
    <property type="entry name" value="C2 domain"/>
    <property type="match status" value="1"/>
</dbReference>
<dbReference type="InterPro" id="IPR027357">
    <property type="entry name" value="DOCKER_dom"/>
</dbReference>
<feature type="region of interest" description="Disordered" evidence="5">
    <location>
        <begin position="2122"/>
        <end position="2187"/>
    </location>
</feature>
<reference evidence="8" key="1">
    <citation type="submission" date="2016-06" db="EMBL/GenBank/DDBJ databases">
        <authorList>
            <person name="Cuomo C."/>
            <person name="Litvintseva A."/>
            <person name="Heitman J."/>
            <person name="Chen Y."/>
            <person name="Sun S."/>
            <person name="Springer D."/>
            <person name="Dromer F."/>
            <person name="Young S."/>
            <person name="Zeng Q."/>
            <person name="Chapman S."/>
            <person name="Gujja S."/>
            <person name="Saif S."/>
            <person name="Birren B."/>
        </authorList>
    </citation>
    <scope>NUCLEOTIDE SEQUENCE</scope>
    <source>
        <strain evidence="8">CBS 7841</strain>
    </source>
</reference>
<dbReference type="GO" id="GO:0005886">
    <property type="term" value="C:plasma membrane"/>
    <property type="evidence" value="ECO:0007669"/>
    <property type="project" value="TreeGrafter"/>
</dbReference>
<dbReference type="PROSITE" id="PS51651">
    <property type="entry name" value="DOCKER"/>
    <property type="match status" value="1"/>
</dbReference>
<feature type="region of interest" description="Disordered" evidence="5">
    <location>
        <begin position="2058"/>
        <end position="2096"/>
    </location>
</feature>
<organism evidence="8 9">
    <name type="scientific">Cryptococcus depauperatus CBS 7841</name>
    <dbReference type="NCBI Taxonomy" id="1295531"/>
    <lineage>
        <taxon>Eukaryota</taxon>
        <taxon>Fungi</taxon>
        <taxon>Dikarya</taxon>
        <taxon>Basidiomycota</taxon>
        <taxon>Agaricomycotina</taxon>
        <taxon>Tremellomycetes</taxon>
        <taxon>Tremellales</taxon>
        <taxon>Cryptococcaceae</taxon>
        <taxon>Cryptococcus</taxon>
    </lineage>
</organism>
<dbReference type="GO" id="GO:0005085">
    <property type="term" value="F:guanyl-nucleotide exchange factor activity"/>
    <property type="evidence" value="ECO:0007669"/>
    <property type="project" value="InterPro"/>
</dbReference>
<dbReference type="InterPro" id="IPR056372">
    <property type="entry name" value="TPR_DOCK"/>
</dbReference>
<dbReference type="Proteomes" id="UP000094043">
    <property type="component" value="Chromosome 1"/>
</dbReference>